<keyword evidence="8" id="KW-1185">Reference proteome</keyword>
<protein>
    <submittedName>
        <fullName evidence="7">Cytochrome c</fullName>
    </submittedName>
</protein>
<dbReference type="SUPFAM" id="SSF53822">
    <property type="entry name" value="Periplasmic binding protein-like I"/>
    <property type="match status" value="1"/>
</dbReference>
<sequence>MRPPTSPAARRGPGARPGLLALLAAAGLLAPAAAGARPAAPAPASPGAGERIYREGLLPSGRPVRGAREGGGGVEGALAACATCHRRSGLGSWEGQTVIPPILGRYLFRPGARNVDDLDLPHVQGYVARRGAYTDATLARAIREGKDREGRPLGYLMPRYALDDASMASLIAYLKQLGAAPEPGVTRDTLHFATIVTPDADPVARQGMLDVLRQFFHDKNAGYRGATPPMQSSRGIMYRVNRKWQLHVWELSGSPDSWEAQLHERLAAEPVLAVISGLGGRTWAPVHRFCERAALPCLLPNVDLPVVAEGDFYPVYFSKGVLLEAALLSRELAREQERAAVRRLVQVVRPGDVGEEAAAALAKAAPPGLASVTRTVGAGEPRAALAAALTGLGPGDAVVLWLRPGDVAALPADPGPVAAVYASGRMGGLERAPLPPAWRARARLAYPFDLPEERRVRMSFPLGWFQVRRLPVVAERVQTDTWLACAILSETLGHMLDSFVRDYLVERMEALLSHRLVNGYYPRLGLAPGQRFASKGGQVVRFAQGAGTRVVSEGGWAVP</sequence>
<evidence type="ECO:0000256" key="3">
    <source>
        <dbReference type="ARBA" id="ARBA00023004"/>
    </source>
</evidence>
<dbReference type="PROSITE" id="PS51318">
    <property type="entry name" value="TAT"/>
    <property type="match status" value="1"/>
</dbReference>
<proteinExistence type="predicted"/>
<evidence type="ECO:0000256" key="5">
    <source>
        <dbReference type="SAM" id="SignalP"/>
    </source>
</evidence>
<keyword evidence="2 4" id="KW-0479">Metal-binding</keyword>
<dbReference type="EMBL" id="AP025592">
    <property type="protein sequence ID" value="BDG10823.1"/>
    <property type="molecule type" value="Genomic_DNA"/>
</dbReference>
<dbReference type="InterPro" id="IPR006311">
    <property type="entry name" value="TAT_signal"/>
</dbReference>
<evidence type="ECO:0000313" key="7">
    <source>
        <dbReference type="EMBL" id="BDG10823.1"/>
    </source>
</evidence>
<reference evidence="8" key="1">
    <citation type="journal article" date="2022" name="Int. J. Syst. Evol. Microbiol.">
        <title>Anaeromyxobacter oryzae sp. nov., Anaeromyxobacter diazotrophicus sp. nov. and Anaeromyxobacter paludicola sp. nov., isolated from paddy soils.</title>
        <authorList>
            <person name="Itoh H."/>
            <person name="Xu Z."/>
            <person name="Mise K."/>
            <person name="Masuda Y."/>
            <person name="Ushijima N."/>
            <person name="Hayakawa C."/>
            <person name="Shiratori Y."/>
            <person name="Senoo K."/>
        </authorList>
    </citation>
    <scope>NUCLEOTIDE SEQUENCE [LARGE SCALE GENOMIC DNA]</scope>
    <source>
        <strain evidence="8">Red630</strain>
    </source>
</reference>
<evidence type="ECO:0000256" key="2">
    <source>
        <dbReference type="ARBA" id="ARBA00022723"/>
    </source>
</evidence>
<dbReference type="Proteomes" id="UP001162734">
    <property type="component" value="Chromosome"/>
</dbReference>
<dbReference type="Gene3D" id="1.10.760.10">
    <property type="entry name" value="Cytochrome c-like domain"/>
    <property type="match status" value="1"/>
</dbReference>
<dbReference type="SUPFAM" id="SSF46626">
    <property type="entry name" value="Cytochrome c"/>
    <property type="match status" value="1"/>
</dbReference>
<feature type="signal peptide" evidence="5">
    <location>
        <begin position="1"/>
        <end position="36"/>
    </location>
</feature>
<gene>
    <name evidence="7" type="ORF">AMPC_39360</name>
</gene>
<keyword evidence="1 4" id="KW-0349">Heme</keyword>
<dbReference type="InterPro" id="IPR028082">
    <property type="entry name" value="Peripla_BP_I"/>
</dbReference>
<name>A0ABN6NC36_9BACT</name>
<dbReference type="RefSeq" id="WP_248343384.1">
    <property type="nucleotide sequence ID" value="NZ_AP025592.1"/>
</dbReference>
<dbReference type="InterPro" id="IPR036909">
    <property type="entry name" value="Cyt_c-like_dom_sf"/>
</dbReference>
<evidence type="ECO:0000256" key="1">
    <source>
        <dbReference type="ARBA" id="ARBA00022617"/>
    </source>
</evidence>
<evidence type="ECO:0000259" key="6">
    <source>
        <dbReference type="PROSITE" id="PS51007"/>
    </source>
</evidence>
<evidence type="ECO:0000256" key="4">
    <source>
        <dbReference type="PROSITE-ProRule" id="PRU00433"/>
    </source>
</evidence>
<feature type="chain" id="PRO_5045354159" evidence="5">
    <location>
        <begin position="37"/>
        <end position="559"/>
    </location>
</feature>
<dbReference type="Pfam" id="PF00034">
    <property type="entry name" value="Cytochrom_C"/>
    <property type="match status" value="1"/>
</dbReference>
<organism evidence="7 8">
    <name type="scientific">Anaeromyxobacter paludicola</name>
    <dbReference type="NCBI Taxonomy" id="2918171"/>
    <lineage>
        <taxon>Bacteria</taxon>
        <taxon>Pseudomonadati</taxon>
        <taxon>Myxococcota</taxon>
        <taxon>Myxococcia</taxon>
        <taxon>Myxococcales</taxon>
        <taxon>Cystobacterineae</taxon>
        <taxon>Anaeromyxobacteraceae</taxon>
        <taxon>Anaeromyxobacter</taxon>
    </lineage>
</organism>
<dbReference type="PROSITE" id="PS51007">
    <property type="entry name" value="CYTC"/>
    <property type="match status" value="1"/>
</dbReference>
<keyword evidence="3 4" id="KW-0408">Iron</keyword>
<dbReference type="InterPro" id="IPR009056">
    <property type="entry name" value="Cyt_c-like_dom"/>
</dbReference>
<accession>A0ABN6NC36</accession>
<evidence type="ECO:0000313" key="8">
    <source>
        <dbReference type="Proteomes" id="UP001162734"/>
    </source>
</evidence>
<feature type="domain" description="Cytochrome c" evidence="6">
    <location>
        <begin position="44"/>
        <end position="178"/>
    </location>
</feature>
<keyword evidence="5" id="KW-0732">Signal</keyword>